<dbReference type="InterPro" id="IPR018608">
    <property type="entry name" value="Gti1/Pac2"/>
</dbReference>
<feature type="region of interest" description="Disordered" evidence="1">
    <location>
        <begin position="390"/>
        <end position="412"/>
    </location>
</feature>
<feature type="region of interest" description="Disordered" evidence="1">
    <location>
        <begin position="95"/>
        <end position="193"/>
    </location>
</feature>
<name>I2GUU7_HENB6</name>
<feature type="region of interest" description="Disordered" evidence="1">
    <location>
        <begin position="740"/>
        <end position="773"/>
    </location>
</feature>
<dbReference type="AlphaFoldDB" id="I2GUU7"/>
<sequence length="773" mass="84447">MELKPTFNGHIRDEYDALLVFQATLNGQLSHIPRRPYEMERSNLITSGSIFVFFENLSGIKRWTDGISWSPSRISGKFLIYKELNKYYNPNLLLNNKPRNQPNGIPSNTQSFNSPMENAMSVSNIADSDRNNQNSNYRVGQLSNNNDRKDNILPTTISNTSNKNSESDELPSLNNTNTKESEVVEPDANSKNAQNDSKYTFKYTGFVKKTMSIKVRDTSFDGSLQTLHLISYYNIDDVKFNRLVEPKNATSLKDIQISRELLDSVDIDVTPNNLNANATIPESVISAIYSNNQQSNIRSFYGQNGQIGQVLPHFQSEMATSNGNMVLNSHIVENNTFGQNNIIINPTQPSTVYSHPQNYPFMRPSTLQQASLNSDSKQLQSSITNPSLFMLQSHAPPTSQTQPLQQQQQQQQVYFNDNDASNNSSYIPPLLKQNIISSRSSSFSSKSGLSGIYGQSQVGGSSSSSSSSNSNNSISSSSSAMSSTSFSGTPQRASPIIGNVGSGRIQSDSTSSRGGSSHFSHNYSRSQRQQPYHSPFLSHHSNSLDIKPTSNLISSTQTIHHSVQPTFAGSNFNQVPANQLQSNTVGKPNINNFTTDDKAILNNNQEKPKLPPPALQNLSQPRSSSATNLPPHIPPLKKLRMQASPSDQVENNANNNLVAPSSSSSAYVFNGSAANSTPRYDISNSKNLPMPKGPTFQGSPILNKNINGYATTGSGVTSMPAFAYNGTDQASMMANCTSMPTGSEGAGSSKQVPTMRSISSVVTTENEEIKAEI</sequence>
<feature type="compositionally biased region" description="Low complexity" evidence="1">
    <location>
        <begin position="400"/>
        <end position="412"/>
    </location>
</feature>
<dbReference type="InParanoid" id="I2GUU7"/>
<protein>
    <submittedName>
        <fullName evidence="2">Uncharacterized protein</fullName>
    </submittedName>
</protein>
<dbReference type="EMBL" id="HE806316">
    <property type="protein sequence ID" value="CCH57899.1"/>
    <property type="molecule type" value="Genomic_DNA"/>
</dbReference>
<dbReference type="HOGENOM" id="CLU_361754_0_0_1"/>
<reference evidence="2 3" key="1">
    <citation type="journal article" date="2011" name="Proc. Natl. Acad. Sci. U.S.A.">
        <title>Evolutionary erosion of yeast sex chromosomes by mating-type switching accidents.</title>
        <authorList>
            <person name="Gordon J.L."/>
            <person name="Armisen D."/>
            <person name="Proux-Wera E."/>
            <person name="Oheigeartaigh S.S."/>
            <person name="Byrne K.P."/>
            <person name="Wolfe K.H."/>
        </authorList>
    </citation>
    <scope>NUCLEOTIDE SEQUENCE [LARGE SCALE GENOMIC DNA]</scope>
    <source>
        <strain evidence="3">ATCC 34711 / CBS 6284 / DSM 70876 / NBRC 10599 / NRRL Y-10934 / UCD 77-7</strain>
    </source>
</reference>
<evidence type="ECO:0000256" key="1">
    <source>
        <dbReference type="SAM" id="MobiDB-lite"/>
    </source>
</evidence>
<dbReference type="OrthoDB" id="5572844at2759"/>
<feature type="compositionally biased region" description="Polar residues" evidence="1">
    <location>
        <begin position="153"/>
        <end position="164"/>
    </location>
</feature>
<dbReference type="eggNOG" id="KOG4476">
    <property type="taxonomic scope" value="Eukaryota"/>
</dbReference>
<dbReference type="PANTHER" id="PTHR28027">
    <property type="entry name" value="TRANSCRIPTIONAL REGULATOR MIT1"/>
    <property type="match status" value="1"/>
</dbReference>
<feature type="compositionally biased region" description="Polar residues" evidence="1">
    <location>
        <begin position="104"/>
        <end position="145"/>
    </location>
</feature>
<dbReference type="PANTHER" id="PTHR28027:SF2">
    <property type="entry name" value="TRANSCRIPTIONAL REGULATOR MIT1"/>
    <property type="match status" value="1"/>
</dbReference>
<feature type="compositionally biased region" description="Low complexity" evidence="1">
    <location>
        <begin position="461"/>
        <end position="487"/>
    </location>
</feature>
<feature type="compositionally biased region" description="Polar residues" evidence="1">
    <location>
        <begin position="522"/>
        <end position="532"/>
    </location>
</feature>
<dbReference type="GeneID" id="14492912"/>
<feature type="compositionally biased region" description="Low complexity" evidence="1">
    <location>
        <begin position="507"/>
        <end position="521"/>
    </location>
</feature>
<feature type="region of interest" description="Disordered" evidence="1">
    <location>
        <begin position="603"/>
        <end position="658"/>
    </location>
</feature>
<dbReference type="KEGG" id="tbl:TBLA_0A00990"/>
<keyword evidence="3" id="KW-1185">Reference proteome</keyword>
<dbReference type="GO" id="GO:0003677">
    <property type="term" value="F:DNA binding"/>
    <property type="evidence" value="ECO:0007669"/>
    <property type="project" value="TreeGrafter"/>
</dbReference>
<feature type="compositionally biased region" description="Polar residues" evidence="1">
    <location>
        <begin position="616"/>
        <end position="628"/>
    </location>
</feature>
<evidence type="ECO:0000313" key="3">
    <source>
        <dbReference type="Proteomes" id="UP000002866"/>
    </source>
</evidence>
<organism evidence="2 3">
    <name type="scientific">Henningerozyma blattae (strain ATCC 34711 / CBS 6284 / DSM 70876 / NBRC 10599 / NRRL Y-10934 / UCD 77-7)</name>
    <name type="common">Yeast</name>
    <name type="synonym">Tetrapisispora blattae</name>
    <dbReference type="NCBI Taxonomy" id="1071380"/>
    <lineage>
        <taxon>Eukaryota</taxon>
        <taxon>Fungi</taxon>
        <taxon>Dikarya</taxon>
        <taxon>Ascomycota</taxon>
        <taxon>Saccharomycotina</taxon>
        <taxon>Saccharomycetes</taxon>
        <taxon>Saccharomycetales</taxon>
        <taxon>Saccharomycetaceae</taxon>
        <taxon>Henningerozyma</taxon>
    </lineage>
</organism>
<proteinExistence type="predicted"/>
<dbReference type="Proteomes" id="UP000002866">
    <property type="component" value="Chromosome 1"/>
</dbReference>
<feature type="compositionally biased region" description="Polar residues" evidence="1">
    <location>
        <begin position="643"/>
        <end position="658"/>
    </location>
</feature>
<gene>
    <name evidence="2" type="primary">TBLA0A00990</name>
    <name evidence="2" type="ORF">TBLA_0A00990</name>
</gene>
<dbReference type="RefSeq" id="XP_004177418.1">
    <property type="nucleotide sequence ID" value="XM_004177370.1"/>
</dbReference>
<feature type="region of interest" description="Disordered" evidence="1">
    <location>
        <begin position="454"/>
        <end position="543"/>
    </location>
</feature>
<feature type="compositionally biased region" description="Polar residues" evidence="1">
    <location>
        <begin position="740"/>
        <end position="764"/>
    </location>
</feature>
<evidence type="ECO:0000313" key="2">
    <source>
        <dbReference type="EMBL" id="CCH57899.1"/>
    </source>
</evidence>
<dbReference type="Pfam" id="PF09729">
    <property type="entry name" value="Gti1_Pac2"/>
    <property type="match status" value="1"/>
</dbReference>
<accession>I2GUU7</accession>